<dbReference type="AlphaFoldDB" id="A0A8H6MV66"/>
<reference evidence="2 3" key="1">
    <citation type="journal article" date="2020" name="Phytopathology">
        <title>Genome Sequence Resources of Colletotrichum truncatum, C. plurivorum, C. musicola, and C. sojae: Four Species Pathogenic to Soybean (Glycine max).</title>
        <authorList>
            <person name="Rogerio F."/>
            <person name="Boufleur T.R."/>
            <person name="Ciampi-Guillardi M."/>
            <person name="Sukno S.A."/>
            <person name="Thon M.R."/>
            <person name="Massola Junior N.S."/>
            <person name="Baroncelli R."/>
        </authorList>
    </citation>
    <scope>NUCLEOTIDE SEQUENCE [LARGE SCALE GENOMIC DNA]</scope>
    <source>
        <strain evidence="2 3">LFN0009</strain>
    </source>
</reference>
<feature type="compositionally biased region" description="Basic residues" evidence="1">
    <location>
        <begin position="112"/>
        <end position="125"/>
    </location>
</feature>
<keyword evidence="3" id="KW-1185">Reference proteome</keyword>
<feature type="region of interest" description="Disordered" evidence="1">
    <location>
        <begin position="63"/>
        <end position="125"/>
    </location>
</feature>
<evidence type="ECO:0000313" key="2">
    <source>
        <dbReference type="EMBL" id="KAF6809493.1"/>
    </source>
</evidence>
<dbReference type="Proteomes" id="UP000652219">
    <property type="component" value="Unassembled WGS sequence"/>
</dbReference>
<comment type="caution">
    <text evidence="2">The sequence shown here is derived from an EMBL/GenBank/DDBJ whole genome shotgun (WGS) entry which is preliminary data.</text>
</comment>
<sequence>MWEEEEPMTSTTMMDWGAVTSEERSESLFCWAKQFLLPAQGFRPSAALGLVWKSAARSMTHGGGRTMVYGNRSGQAEHPTPTMARHRSMNTISGTEVTSAAAEANSDGPVRRSVKPKMGPRRSIP</sequence>
<protein>
    <submittedName>
        <fullName evidence="2">Uncharacterized protein</fullName>
    </submittedName>
</protein>
<organism evidence="2 3">
    <name type="scientific">Colletotrichum sojae</name>
    <dbReference type="NCBI Taxonomy" id="2175907"/>
    <lineage>
        <taxon>Eukaryota</taxon>
        <taxon>Fungi</taxon>
        <taxon>Dikarya</taxon>
        <taxon>Ascomycota</taxon>
        <taxon>Pezizomycotina</taxon>
        <taxon>Sordariomycetes</taxon>
        <taxon>Hypocreomycetidae</taxon>
        <taxon>Glomerellales</taxon>
        <taxon>Glomerellaceae</taxon>
        <taxon>Colletotrichum</taxon>
        <taxon>Colletotrichum orchidearum species complex</taxon>
    </lineage>
</organism>
<feature type="compositionally biased region" description="Polar residues" evidence="1">
    <location>
        <begin position="89"/>
        <end position="98"/>
    </location>
</feature>
<accession>A0A8H6MV66</accession>
<dbReference type="EMBL" id="WIGN01000100">
    <property type="protein sequence ID" value="KAF6809493.1"/>
    <property type="molecule type" value="Genomic_DNA"/>
</dbReference>
<proteinExistence type="predicted"/>
<gene>
    <name evidence="2" type="ORF">CSOJ01_06886</name>
</gene>
<evidence type="ECO:0000256" key="1">
    <source>
        <dbReference type="SAM" id="MobiDB-lite"/>
    </source>
</evidence>
<name>A0A8H6MV66_9PEZI</name>
<evidence type="ECO:0000313" key="3">
    <source>
        <dbReference type="Proteomes" id="UP000652219"/>
    </source>
</evidence>